<name>A0A834XVK9_APHGI</name>
<evidence type="ECO:0000313" key="10">
    <source>
        <dbReference type="EMBL" id="KAF7992920.1"/>
    </source>
</evidence>
<dbReference type="InterPro" id="IPR007707">
    <property type="entry name" value="TACC_C"/>
</dbReference>
<feature type="coiled-coil region" evidence="7">
    <location>
        <begin position="962"/>
        <end position="1046"/>
    </location>
</feature>
<comment type="caution">
    <text evidence="10">The sequence shown here is derived from an EMBL/GenBank/DDBJ whole genome shotgun (WGS) entry which is preliminary data.</text>
</comment>
<gene>
    <name evidence="10" type="ORF">HCN44_005701</name>
</gene>
<dbReference type="Pfam" id="PF05010">
    <property type="entry name" value="TACC_C"/>
    <property type="match status" value="1"/>
</dbReference>
<keyword evidence="6" id="KW-0206">Cytoskeleton</keyword>
<dbReference type="Gene3D" id="1.20.5.1700">
    <property type="match status" value="1"/>
</dbReference>
<keyword evidence="5 7" id="KW-0175">Coiled coil</keyword>
<organism evidence="10 11">
    <name type="scientific">Aphidius gifuensis</name>
    <name type="common">Parasitoid wasp</name>
    <dbReference type="NCBI Taxonomy" id="684658"/>
    <lineage>
        <taxon>Eukaryota</taxon>
        <taxon>Metazoa</taxon>
        <taxon>Ecdysozoa</taxon>
        <taxon>Arthropoda</taxon>
        <taxon>Hexapoda</taxon>
        <taxon>Insecta</taxon>
        <taxon>Pterygota</taxon>
        <taxon>Neoptera</taxon>
        <taxon>Endopterygota</taxon>
        <taxon>Hymenoptera</taxon>
        <taxon>Apocrita</taxon>
        <taxon>Ichneumonoidea</taxon>
        <taxon>Braconidae</taxon>
        <taxon>Aphidiinae</taxon>
        <taxon>Aphidius</taxon>
    </lineage>
</organism>
<evidence type="ECO:0000256" key="1">
    <source>
        <dbReference type="ARBA" id="ARBA00004245"/>
    </source>
</evidence>
<comment type="subcellular location">
    <subcellularLocation>
        <location evidence="1">Cytoplasm</location>
        <location evidence="1">Cytoskeleton</location>
    </subcellularLocation>
</comment>
<evidence type="ECO:0000313" key="11">
    <source>
        <dbReference type="Proteomes" id="UP000639338"/>
    </source>
</evidence>
<comment type="similarity">
    <text evidence="2">Belongs to the TACC family.</text>
</comment>
<dbReference type="GO" id="GO:0005737">
    <property type="term" value="C:cytoplasm"/>
    <property type="evidence" value="ECO:0007669"/>
    <property type="project" value="TreeGrafter"/>
</dbReference>
<accession>A0A834XVK9</accession>
<feature type="coiled-coil region" evidence="7">
    <location>
        <begin position="821"/>
        <end position="915"/>
    </location>
</feature>
<evidence type="ECO:0000259" key="9">
    <source>
        <dbReference type="Pfam" id="PF05010"/>
    </source>
</evidence>
<keyword evidence="3" id="KW-0963">Cytoplasm</keyword>
<feature type="compositionally biased region" description="Low complexity" evidence="8">
    <location>
        <begin position="574"/>
        <end position="590"/>
    </location>
</feature>
<evidence type="ECO:0000256" key="7">
    <source>
        <dbReference type="SAM" id="Coils"/>
    </source>
</evidence>
<evidence type="ECO:0000256" key="5">
    <source>
        <dbReference type="ARBA" id="ARBA00023054"/>
    </source>
</evidence>
<dbReference type="GO" id="GO:0005856">
    <property type="term" value="C:cytoskeleton"/>
    <property type="evidence" value="ECO:0007669"/>
    <property type="project" value="UniProtKB-SubCell"/>
</dbReference>
<sequence>MDSPAGQHDNPLGNNNREGTRVILREITATLQNSPPSKTPTKNKTGIDVTRTPEHEIKVKFAREFIEITDDQIKKTDKQLNDNNSLSSASSFQSLTSTLSTKSSSGICIDSPSSISFDTSYANSDIPGLDDLLSACAGIRLEDSYADASFASANDQSNLDITQNIAEYKTHDNLNKTQEICKLNLTQDIATSSVDIFSTDYKNSRESLSHTLTDVDTDALKADKTIDSIQSLPVTSDSCLSSDSEHTFSSSIIDLNKTKDTVKEEIISQAQNNIEFDNCKFVVNENIHIPSDANNLSFVKTDESLQVTDTELIVDDNNVVEKSEVAVNQVIKAAESLSIEKIIDNPEDNIITDKVEKSVVEKTNVIYTLNQTVELTESLAIEKELDHKDNIATSEIKEADEQLNSATDLNQTIELSQPLVIEKNIDNQDNIESSHVEQTDEQSNVVFSLNGTFEISEQQLAIEKDFDHQENIISSEKPHEKSNVVVDNLNNTVQVSQPLLNENNIDDNIIVESDEKTIVVENISAKFDESKTLSFDKLKSEIFEALAAEKISDDVVSITNEVTSPLLIDNNQDFSQHQEQQQQKNTTLTLDDTDDDTLNCANKNTTVVKENTFDETINVNVDKDKNSSLNCANNVLLHDDNNTGFINSDYDFDKLKLEAQRVANDLYNTSIDCTDDKEEEFVLASTDLFIDPMSVDLSSLNSNKTKNITDNTAIDRLRAESLYVKFDPLVSSITMLPQGNISTSQKNDTTINGDNNDTCISELNSSPKRNPAIAALDRLLIYSPLPPSSIDKKNKEQEKILTREKTPEPITIIDTTMAKELELVRTNVLQLEEQIEQQKIKYHTDIKTINDDKEKLELQNITLRDTINQLKKELQQEIKNKNQVTIIVDEFRKTIERLNIEKEKDKNNYDNIKTNLYDELQDAKNHLTATEAAFNDVHAKYEKLKIVVTESRNNEKVLKESIEENIETIKLLENRYEQIKSHAAARLEKANHELDTIRKQHESDNVRVRAMLRKEELKSNSLAELVEQKTKENKELTQILDEVISRVGQKSDD</sequence>
<dbReference type="OrthoDB" id="10255048at2759"/>
<evidence type="ECO:0000256" key="3">
    <source>
        <dbReference type="ARBA" id="ARBA00022490"/>
    </source>
</evidence>
<keyword evidence="11" id="KW-1185">Reference proteome</keyword>
<dbReference type="AlphaFoldDB" id="A0A834XVK9"/>
<protein>
    <recommendedName>
        <fullName evidence="9">Transforming acidic coiled-coil-containing protein C-terminal domain-containing protein</fullName>
    </recommendedName>
</protein>
<dbReference type="Proteomes" id="UP000639338">
    <property type="component" value="Unassembled WGS sequence"/>
</dbReference>
<proteinExistence type="inferred from homology"/>
<dbReference type="EMBL" id="JACMRX010000003">
    <property type="protein sequence ID" value="KAF7992920.1"/>
    <property type="molecule type" value="Genomic_DNA"/>
</dbReference>
<dbReference type="PANTHER" id="PTHR13924">
    <property type="entry name" value="TRANSFORMING ACIDIC COILED-COIL CONTAINING PROTEIN 1/2"/>
    <property type="match status" value="1"/>
</dbReference>
<dbReference type="InterPro" id="IPR039915">
    <property type="entry name" value="TACC"/>
</dbReference>
<reference evidence="10 11" key="1">
    <citation type="submission" date="2020-08" db="EMBL/GenBank/DDBJ databases">
        <title>Aphidius gifuensis genome sequencing and assembly.</title>
        <authorList>
            <person name="Du Z."/>
        </authorList>
    </citation>
    <scope>NUCLEOTIDE SEQUENCE [LARGE SCALE GENOMIC DNA]</scope>
    <source>
        <strain evidence="10">YNYX2018</strain>
        <tissue evidence="10">Adults</tissue>
    </source>
</reference>
<evidence type="ECO:0000256" key="6">
    <source>
        <dbReference type="ARBA" id="ARBA00023212"/>
    </source>
</evidence>
<evidence type="ECO:0000256" key="8">
    <source>
        <dbReference type="SAM" id="MobiDB-lite"/>
    </source>
</evidence>
<dbReference type="GO" id="GO:0007052">
    <property type="term" value="P:mitotic spindle organization"/>
    <property type="evidence" value="ECO:0007669"/>
    <property type="project" value="InterPro"/>
</dbReference>
<feature type="domain" description="Transforming acidic coiled-coil-containing protein C-terminal" evidence="9">
    <location>
        <begin position="852"/>
        <end position="1044"/>
    </location>
</feature>
<feature type="region of interest" description="Disordered" evidence="8">
    <location>
        <begin position="574"/>
        <end position="595"/>
    </location>
</feature>
<evidence type="ECO:0000256" key="2">
    <source>
        <dbReference type="ARBA" id="ARBA00009423"/>
    </source>
</evidence>
<dbReference type="PANTHER" id="PTHR13924:SF10">
    <property type="entry name" value="TRANSFORMING ACIDIC COILED-COIL PROTEIN, ISOFORM K"/>
    <property type="match status" value="1"/>
</dbReference>
<evidence type="ECO:0000256" key="4">
    <source>
        <dbReference type="ARBA" id="ARBA00022553"/>
    </source>
</evidence>
<keyword evidence="4" id="KW-0597">Phosphoprotein</keyword>